<dbReference type="Proteomes" id="UP000297535">
    <property type="component" value="Unassembled WGS sequence"/>
</dbReference>
<dbReference type="Gene3D" id="3.30.70.3290">
    <property type="match status" value="1"/>
</dbReference>
<dbReference type="GO" id="GO:0016491">
    <property type="term" value="F:oxidoreductase activity"/>
    <property type="evidence" value="ECO:0007669"/>
    <property type="project" value="InterPro"/>
</dbReference>
<evidence type="ECO:0000256" key="8">
    <source>
        <dbReference type="SAM" id="MobiDB-lite"/>
    </source>
</evidence>
<dbReference type="PROSITE" id="PS00606">
    <property type="entry name" value="KS3_1"/>
    <property type="match status" value="1"/>
</dbReference>
<dbReference type="Pfam" id="PF00109">
    <property type="entry name" value="ketoacyl-synt"/>
    <property type="match status" value="1"/>
</dbReference>
<keyword evidence="4" id="KW-0521">NADP</keyword>
<dbReference type="SMART" id="SM00825">
    <property type="entry name" value="PKS_KS"/>
    <property type="match status" value="1"/>
</dbReference>
<dbReference type="InterPro" id="IPR036291">
    <property type="entry name" value="NAD(P)-bd_dom_sf"/>
</dbReference>
<dbReference type="PROSITE" id="PS00012">
    <property type="entry name" value="PHOSPHOPANTETHEINE"/>
    <property type="match status" value="1"/>
</dbReference>
<dbReference type="Gene3D" id="3.40.47.10">
    <property type="match status" value="1"/>
</dbReference>
<evidence type="ECO:0000256" key="1">
    <source>
        <dbReference type="ARBA" id="ARBA00022450"/>
    </source>
</evidence>
<evidence type="ECO:0000259" key="10">
    <source>
        <dbReference type="PROSITE" id="PS52004"/>
    </source>
</evidence>
<dbReference type="PROSITE" id="PS52004">
    <property type="entry name" value="KS3_2"/>
    <property type="match status" value="1"/>
</dbReference>
<dbReference type="PROSITE" id="PS50075">
    <property type="entry name" value="CARRIER"/>
    <property type="match status" value="1"/>
</dbReference>
<dbReference type="Pfam" id="PF02801">
    <property type="entry name" value="Ketoacyl-synt_C"/>
    <property type="match status" value="1"/>
</dbReference>
<evidence type="ECO:0000313" key="13">
    <source>
        <dbReference type="Proteomes" id="UP000297535"/>
    </source>
</evidence>
<dbReference type="Pfam" id="PF00550">
    <property type="entry name" value="PP-binding"/>
    <property type="match status" value="1"/>
</dbReference>
<dbReference type="PANTHER" id="PTHR43775:SF37">
    <property type="entry name" value="SI:DKEY-61P9.11"/>
    <property type="match status" value="1"/>
</dbReference>
<dbReference type="EMBL" id="SRLB01000022">
    <property type="protein sequence ID" value="TGD96087.1"/>
    <property type="molecule type" value="Genomic_DNA"/>
</dbReference>
<feature type="domain" description="Carrier" evidence="9">
    <location>
        <begin position="2378"/>
        <end position="2455"/>
    </location>
</feature>
<dbReference type="Pfam" id="PF21089">
    <property type="entry name" value="PKS_DH_N"/>
    <property type="match status" value="1"/>
</dbReference>
<dbReference type="InterPro" id="IPR002364">
    <property type="entry name" value="Quin_OxRdtase/zeta-crystal_CS"/>
</dbReference>
<dbReference type="InterPro" id="IPR016039">
    <property type="entry name" value="Thiolase-like"/>
</dbReference>
<dbReference type="InterPro" id="IPR016036">
    <property type="entry name" value="Malonyl_transacylase_ACP-bd"/>
</dbReference>
<dbReference type="InterPro" id="IPR013968">
    <property type="entry name" value="PKS_KR"/>
</dbReference>
<feature type="region of interest" description="Disordered" evidence="8">
    <location>
        <begin position="1744"/>
        <end position="1772"/>
    </location>
</feature>
<feature type="domain" description="Ketosynthase family 3 (KS3)" evidence="10">
    <location>
        <begin position="4"/>
        <end position="426"/>
    </location>
</feature>
<dbReference type="InterPro" id="IPR020841">
    <property type="entry name" value="PKS_Beta-ketoAc_synthase_dom"/>
</dbReference>
<keyword evidence="1" id="KW-0596">Phosphopantetheine</keyword>
<dbReference type="Pfam" id="PF16197">
    <property type="entry name" value="KAsynt_C_assoc"/>
    <property type="match status" value="1"/>
</dbReference>
<feature type="region of interest" description="C-terminal hotdog fold" evidence="7">
    <location>
        <begin position="1040"/>
        <end position="1188"/>
    </location>
</feature>
<keyword evidence="6" id="KW-0012">Acyltransferase</keyword>
<dbReference type="SUPFAM" id="SSF50129">
    <property type="entry name" value="GroES-like"/>
    <property type="match status" value="1"/>
</dbReference>
<keyword evidence="13" id="KW-1185">Reference proteome</keyword>
<dbReference type="InterPro" id="IPR014043">
    <property type="entry name" value="Acyl_transferase_dom"/>
</dbReference>
<dbReference type="InterPro" id="IPR036736">
    <property type="entry name" value="ACP-like_sf"/>
</dbReference>
<dbReference type="SUPFAM" id="SSF47336">
    <property type="entry name" value="ACP-like"/>
    <property type="match status" value="1"/>
</dbReference>
<dbReference type="InterPro" id="IPR013149">
    <property type="entry name" value="ADH-like_C"/>
</dbReference>
<dbReference type="SMART" id="SM01294">
    <property type="entry name" value="PKS_PP_betabranch"/>
    <property type="match status" value="1"/>
</dbReference>
<dbReference type="GO" id="GO:0006633">
    <property type="term" value="P:fatty acid biosynthetic process"/>
    <property type="evidence" value="ECO:0007669"/>
    <property type="project" value="InterPro"/>
</dbReference>
<dbReference type="GO" id="GO:0004315">
    <property type="term" value="F:3-oxoacyl-[acyl-carrier-protein] synthase activity"/>
    <property type="evidence" value="ECO:0007669"/>
    <property type="project" value="InterPro"/>
</dbReference>
<dbReference type="InterPro" id="IPR009081">
    <property type="entry name" value="PP-bd_ACP"/>
</dbReference>
<dbReference type="Gene3D" id="3.40.50.150">
    <property type="entry name" value="Vaccinia Virus protein VP39"/>
    <property type="match status" value="1"/>
</dbReference>
<organism evidence="12 13">
    <name type="scientific">Methylobacterium nonmethylotrophicum</name>
    <dbReference type="NCBI Taxonomy" id="1141884"/>
    <lineage>
        <taxon>Bacteria</taxon>
        <taxon>Pseudomonadati</taxon>
        <taxon>Pseudomonadota</taxon>
        <taxon>Alphaproteobacteria</taxon>
        <taxon>Hyphomicrobiales</taxon>
        <taxon>Methylobacteriaceae</taxon>
        <taxon>Methylobacterium</taxon>
    </lineage>
</organism>
<name>A0A4Z0NIG2_9HYPH</name>
<feature type="domain" description="PKS/mFAS DH" evidence="11">
    <location>
        <begin position="907"/>
        <end position="1188"/>
    </location>
</feature>
<dbReference type="SMART" id="SM00822">
    <property type="entry name" value="PKS_KR"/>
    <property type="match status" value="1"/>
</dbReference>
<dbReference type="CDD" id="cd00833">
    <property type="entry name" value="PKS"/>
    <property type="match status" value="1"/>
</dbReference>
<dbReference type="InterPro" id="IPR049552">
    <property type="entry name" value="PKS_DH_N"/>
</dbReference>
<dbReference type="SMART" id="SM00823">
    <property type="entry name" value="PKS_PP"/>
    <property type="match status" value="1"/>
</dbReference>
<dbReference type="CDD" id="cd05195">
    <property type="entry name" value="enoyl_red"/>
    <property type="match status" value="1"/>
</dbReference>
<comment type="caution">
    <text evidence="12">The sequence shown here is derived from an EMBL/GenBank/DDBJ whole genome shotgun (WGS) entry which is preliminary data.</text>
</comment>
<gene>
    <name evidence="12" type="ORF">EU555_25380</name>
</gene>
<evidence type="ECO:0000259" key="11">
    <source>
        <dbReference type="PROSITE" id="PS52019"/>
    </source>
</evidence>
<dbReference type="InterPro" id="IPR011032">
    <property type="entry name" value="GroES-like_sf"/>
</dbReference>
<accession>A0A4Z0NIG2</accession>
<keyword evidence="2" id="KW-0597">Phosphoprotein</keyword>
<dbReference type="GO" id="GO:0004312">
    <property type="term" value="F:fatty acid synthase activity"/>
    <property type="evidence" value="ECO:0007669"/>
    <property type="project" value="TreeGrafter"/>
</dbReference>
<dbReference type="SUPFAM" id="SSF53335">
    <property type="entry name" value="S-adenosyl-L-methionine-dependent methyltransferases"/>
    <property type="match status" value="1"/>
</dbReference>
<evidence type="ECO:0000256" key="2">
    <source>
        <dbReference type="ARBA" id="ARBA00022553"/>
    </source>
</evidence>
<dbReference type="PROSITE" id="PS52019">
    <property type="entry name" value="PKS_MFAS_DH"/>
    <property type="match status" value="1"/>
</dbReference>
<dbReference type="Gene3D" id="1.10.1200.10">
    <property type="entry name" value="ACP-like"/>
    <property type="match status" value="1"/>
</dbReference>
<dbReference type="InterPro" id="IPR057326">
    <property type="entry name" value="KR_dom"/>
</dbReference>
<dbReference type="InterPro" id="IPR014030">
    <property type="entry name" value="Ketoacyl_synth_N"/>
</dbReference>
<dbReference type="Pfam" id="PF00698">
    <property type="entry name" value="Acyl_transf_1"/>
    <property type="match status" value="1"/>
</dbReference>
<dbReference type="Pfam" id="PF00107">
    <property type="entry name" value="ADH_zinc_N"/>
    <property type="match status" value="1"/>
</dbReference>
<dbReference type="Gene3D" id="3.40.366.10">
    <property type="entry name" value="Malonyl-Coenzyme A Acyl Carrier Protein, domain 2"/>
    <property type="match status" value="1"/>
</dbReference>
<dbReference type="SMART" id="SM00826">
    <property type="entry name" value="PKS_DH"/>
    <property type="match status" value="1"/>
</dbReference>
<dbReference type="InterPro" id="IPR020807">
    <property type="entry name" value="PKS_DH"/>
</dbReference>
<dbReference type="InterPro" id="IPR049900">
    <property type="entry name" value="PKS_mFAS_DH"/>
</dbReference>
<evidence type="ECO:0000259" key="9">
    <source>
        <dbReference type="PROSITE" id="PS50075"/>
    </source>
</evidence>
<evidence type="ECO:0000256" key="4">
    <source>
        <dbReference type="ARBA" id="ARBA00022857"/>
    </source>
</evidence>
<dbReference type="GO" id="GO:0008270">
    <property type="term" value="F:zinc ion binding"/>
    <property type="evidence" value="ECO:0007669"/>
    <property type="project" value="InterPro"/>
</dbReference>
<dbReference type="InterPro" id="IPR018201">
    <property type="entry name" value="Ketoacyl_synth_AS"/>
</dbReference>
<keyword evidence="5" id="KW-0511">Multifunctional enzyme</keyword>
<dbReference type="GO" id="GO:0031177">
    <property type="term" value="F:phosphopantetheine binding"/>
    <property type="evidence" value="ECO:0007669"/>
    <property type="project" value="InterPro"/>
</dbReference>
<dbReference type="InterPro" id="IPR013154">
    <property type="entry name" value="ADH-like_N"/>
</dbReference>
<dbReference type="FunFam" id="3.40.50.720:FF:000209">
    <property type="entry name" value="Polyketide synthase Pks12"/>
    <property type="match status" value="1"/>
</dbReference>
<feature type="active site" description="Proton acceptor; for dehydratase activity" evidence="7">
    <location>
        <position position="936"/>
    </location>
</feature>
<dbReference type="InterPro" id="IPR042104">
    <property type="entry name" value="PKS_dehydratase_sf"/>
</dbReference>
<dbReference type="InterPro" id="IPR032821">
    <property type="entry name" value="PKS_assoc"/>
</dbReference>
<dbReference type="PANTHER" id="PTHR43775">
    <property type="entry name" value="FATTY ACID SYNTHASE"/>
    <property type="match status" value="1"/>
</dbReference>
<evidence type="ECO:0000256" key="3">
    <source>
        <dbReference type="ARBA" id="ARBA00022679"/>
    </source>
</evidence>
<dbReference type="Pfam" id="PF14765">
    <property type="entry name" value="PS-DH"/>
    <property type="match status" value="1"/>
</dbReference>
<dbReference type="SMART" id="SM00829">
    <property type="entry name" value="PKS_ER"/>
    <property type="match status" value="1"/>
</dbReference>
<feature type="region of interest" description="N-terminal hotdog fold" evidence="7">
    <location>
        <begin position="907"/>
        <end position="1026"/>
    </location>
</feature>
<dbReference type="SUPFAM" id="SSF55048">
    <property type="entry name" value="Probable ACP-binding domain of malonyl-CoA ACP transacylase"/>
    <property type="match status" value="1"/>
</dbReference>
<evidence type="ECO:0000313" key="12">
    <source>
        <dbReference type="EMBL" id="TGD96087.1"/>
    </source>
</evidence>
<dbReference type="SUPFAM" id="SSF52151">
    <property type="entry name" value="FabD/lysophospholipase-like"/>
    <property type="match status" value="1"/>
</dbReference>
<dbReference type="InterPro" id="IPR006162">
    <property type="entry name" value="Ppantetheine_attach_site"/>
</dbReference>
<dbReference type="InterPro" id="IPR016035">
    <property type="entry name" value="Acyl_Trfase/lysoPLipase"/>
</dbReference>
<dbReference type="InterPro" id="IPR029063">
    <property type="entry name" value="SAM-dependent_MTases_sf"/>
</dbReference>
<protein>
    <submittedName>
        <fullName evidence="12">SDR family NAD(P)-dependent oxidoreductase</fullName>
    </submittedName>
</protein>
<evidence type="ECO:0000256" key="5">
    <source>
        <dbReference type="ARBA" id="ARBA00023268"/>
    </source>
</evidence>
<keyword evidence="3" id="KW-0808">Transferase</keyword>
<dbReference type="RefSeq" id="WP_135418031.1">
    <property type="nucleotide sequence ID" value="NZ_SRLB01000022.1"/>
</dbReference>
<dbReference type="InterPro" id="IPR049551">
    <property type="entry name" value="PKS_DH_C"/>
</dbReference>
<dbReference type="Pfam" id="PF08659">
    <property type="entry name" value="KR"/>
    <property type="match status" value="1"/>
</dbReference>
<dbReference type="InterPro" id="IPR001227">
    <property type="entry name" value="Ac_transferase_dom_sf"/>
</dbReference>
<dbReference type="InterPro" id="IPR014031">
    <property type="entry name" value="Ketoacyl_synth_C"/>
</dbReference>
<reference evidence="12 13" key="1">
    <citation type="submission" date="2019-04" db="EMBL/GenBank/DDBJ databases">
        <authorList>
            <person name="Feng G."/>
            <person name="Zhu H."/>
        </authorList>
    </citation>
    <scope>NUCLEOTIDE SEQUENCE [LARGE SCALE GENOMIC DNA]</scope>
    <source>
        <strain evidence="12 13">6HR-1</strain>
    </source>
</reference>
<dbReference type="InterPro" id="IPR020843">
    <property type="entry name" value="ER"/>
</dbReference>
<dbReference type="Gene3D" id="3.10.129.110">
    <property type="entry name" value="Polyketide synthase dehydratase"/>
    <property type="match status" value="1"/>
</dbReference>
<feature type="active site" description="Proton donor; for dehydratase activity" evidence="7">
    <location>
        <position position="1103"/>
    </location>
</feature>
<dbReference type="InterPro" id="IPR020806">
    <property type="entry name" value="PKS_PP-bd"/>
</dbReference>
<dbReference type="SUPFAM" id="SSF51735">
    <property type="entry name" value="NAD(P)-binding Rossmann-fold domains"/>
    <property type="match status" value="3"/>
</dbReference>
<proteinExistence type="predicted"/>
<evidence type="ECO:0000256" key="6">
    <source>
        <dbReference type="ARBA" id="ARBA00023315"/>
    </source>
</evidence>
<dbReference type="PROSITE" id="PS01162">
    <property type="entry name" value="QOR_ZETA_CRYSTAL"/>
    <property type="match status" value="1"/>
</dbReference>
<dbReference type="OrthoDB" id="9778690at2"/>
<dbReference type="InterPro" id="IPR050091">
    <property type="entry name" value="PKS_NRPS_Biosynth_Enz"/>
</dbReference>
<dbReference type="SMART" id="SM00827">
    <property type="entry name" value="PKS_AT"/>
    <property type="match status" value="1"/>
</dbReference>
<dbReference type="Gene3D" id="3.90.180.10">
    <property type="entry name" value="Medium-chain alcohol dehydrogenases, catalytic domain"/>
    <property type="match status" value="1"/>
</dbReference>
<sequence length="2503" mass="262921">MTQRPDIAIIGRACRLPGASGVDSLWQMLIEGRCAVSRIPEDRWSLERMGHPRAQERGKSYTWAAGVIDDPWSFDPSVFGISPREAEQMDPQQRMLLELTWEALESAGLRPSAVAGSPIGVFVGASSLDYGNLRVLDAASGDAYAATGNTLSILSNRISYIFDLKGPSFTLDTACSSSLVALDAAVAAIATGRIDTAVVAGVNLLVSPFNFVAFSNASMLSRTGLCQAFSAKADGYVRAEGGVVLVLQSAAAAARNGATVRSVIAAAKVNSDGRTTGISLPSGYAQGALLDEIYREAGVPLDAIAFVEAHGTGTPVGDPIEAGAIGGKLGRGRLTPLPIGSIKTNIGHTEPVSGLAGLLKASLALEHDLLPPSLHSAELNPAIPFDELNLEVNRELRPLPRTGKQRFAGVNSFGFGGTNAHVILTDPAPAAAATPSAAAQPAPSAAAQPAPEVLLVSAQTRAALADLAQDYAARLEGADAAEIARVAAAAAHRRERLPVRAAIPLRDPALEGPAGVVEALRGLAEGEESPAAAVATAVERAGGVAFVYSGNGSQWAGMGRDAYSLNPVFRARFDAVDALFRPLAGWSLKEALHADDLDARLALTSVSQPLIFAIEAASTAALRAVGLQPTAIVGHSVGEIGAAEAAGILTLEQAVKVIFYRSKHQEATRGLGTMAVLLAPVDEAQAFLVDYPELDIAAYNSPKAVTVAGPVAVIDAAMKALARKRRRGRKLDLDYPFHGRLMNPIEAPLRRDLAGLSPASGTVPLASTVTGDMLDGRAFDAGYWWRNIREPVRFSAAIQAAAQGGARVFVEVGPRPTLLPHIGDCLEPLGLDGATVGVLPKKDLKADPFRRALAAALAAGAAVDEDVAFGADPAGIVALPHYPWQRKVFRLPETTETANPASARPYHPLIGSRQGPDGLEWLAHLDVATVPDLDDHRIDGQAILPGAAFAEMALAVGREIVRSESVTLADLEIQQPMVFAEDAVREVLARFSPGANLVQILSRPRLSQAPWQLHAVAKLVEGEAPAPARLSGRAMAPLPAETSVEGEALYARARASGLGFGPSFRQVARSARLDDVTIVSDLVPAQADDQAHARYGLVPARLDACFHGLILLFADLLGEAASRAYVPIRFGEIRLVRPGAAIARAVIRTRRCNERSILADFTLVDEAGEVIATLRESRFQALRVKAGGDLDAFAIRQFTELATEPTAIALEPQPAIAALIRRQARAVTAAGEAALGAGHMLLEGWATSLADRLARGLAVGGVVDVAASRRLPAALRPWLVNQLLALEVSGLADGAGDDRWRLRADVTLPEPDEIMRWIAADHPELSAELLLCADLGAVVSRILAGSLAEAPSLPQAALDAFSLRGATVRASADAVMRLLSDSAAALPRDRALRLLQVGFGPLSAQVATFAGLNEARLTVFEADRRLAERARLALPSGVTVIEDPAALGLAAFDAVLASDVLHRASRDLLAPLAASLAAGGLFAAVEPGASLFRDMVFGLTPGWFEAAGDVPVGRLDDVAGWQRSLSAVGLVKVAADRAVTRNGNDLLLLAEAPPRPKAAAGQTFAFVIGSEDEFAAETASSLATLLVASGVHVSIILDSEASLRELERETPDTVVYLAGAFNRGGEPAERLRERCLGLKRCVEHLGSRQTRLWVVCPGATRDRGGLACGVEAGVWAFTRTLANEVASLDVRRIDLSTAIPSKRAAERLRDLILSGTHETEIVVDDDRTRVVRFAQGARPVRRAGPAAPAARLERSTTGGLNEMHWGPAERAAPGPGQIEIAVEATGLNFRDVLWALSMLPEEILEDGFAGPRLGLECAGRVAAVGAGVTAFKPGDRVVAFAQSGFSTHIVVPEMVVAAAPEGLSPEAAATTPVAFLTAYYGLVTLARLKAGEWVLVHGGAGGVGLAALQIARMRGARVIATAGSNEKRALVKALGAEHVLDSRSLAFVDDIRRITGDGVDVVLNSLFGEAMERSLNALKPFGRFVELGKRDYVANTHIGLRPFRRNLSYFGVDLDQLLQFQPDEGKRLFREVMALFTDGSLKALPYQPFAAEEVSDAFRLMQQSGHVGKIVIAPPRAGTVPAVATKPFVVAADRYHLVTGGLGGFGIEAARWLADRGARHLVLVGRKAPSGEAALSAIADLTARGVEVRVESCDIADRASVKRLLDRVEAKGVDGKSRKLAGIIHGAMVLQDGLIANLDSTALEAVIAPKVTGAGHLDALTRDRALDYFVLFSSATTFIGNPGQGSYVAANGFMEGLARQRRRIGLPALAVAWGAIGDVGVLARNKAVMETLAGRVGVTPVEARKSLDLMAEALGTQGPAPDDAVIAIAAMHWGKARERLATLRSPSYASLGSEQQAESGAQAVISIAGLLRAHDLDEVRKTVADAIVEDIARILRLPKDDISRVRVLSEIGLDSLMGVELGASLQERFGLEAPPAGVSSGQTVTELADTLIQSVAAPVDESAAAVLSLSQRHGGAEAVDAEALQSIQVLVEQNSQDIKVITK</sequence>
<evidence type="ECO:0000256" key="7">
    <source>
        <dbReference type="PROSITE-ProRule" id="PRU01363"/>
    </source>
</evidence>
<dbReference type="Pfam" id="PF08240">
    <property type="entry name" value="ADH_N"/>
    <property type="match status" value="1"/>
</dbReference>
<dbReference type="Gene3D" id="3.40.50.720">
    <property type="entry name" value="NAD(P)-binding Rossmann-like Domain"/>
    <property type="match status" value="3"/>
</dbReference>
<dbReference type="SUPFAM" id="SSF53901">
    <property type="entry name" value="Thiolase-like"/>
    <property type="match status" value="1"/>
</dbReference>